<evidence type="ECO:0000313" key="5">
    <source>
        <dbReference type="Proteomes" id="UP000321926"/>
    </source>
</evidence>
<evidence type="ECO:0000313" key="4">
    <source>
        <dbReference type="EMBL" id="TXK51963.1"/>
    </source>
</evidence>
<dbReference type="GO" id="GO:0043022">
    <property type="term" value="F:ribosome binding"/>
    <property type="evidence" value="ECO:0007669"/>
    <property type="project" value="TreeGrafter"/>
</dbReference>
<dbReference type="SUPFAM" id="SSF75620">
    <property type="entry name" value="Release factor"/>
    <property type="match status" value="1"/>
</dbReference>
<evidence type="ECO:0000256" key="2">
    <source>
        <dbReference type="SAM" id="MobiDB-lite"/>
    </source>
</evidence>
<dbReference type="PROSITE" id="PS00745">
    <property type="entry name" value="RF_PROK_I"/>
    <property type="match status" value="1"/>
</dbReference>
<evidence type="ECO:0000259" key="3">
    <source>
        <dbReference type="PROSITE" id="PS00745"/>
    </source>
</evidence>
<protein>
    <submittedName>
        <fullName evidence="4">Aminoacyl-tRNA hydrolase</fullName>
        <ecNumber evidence="4">3.1.1.29</ecNumber>
    </submittedName>
</protein>
<dbReference type="GO" id="GO:0072344">
    <property type="term" value="P:rescue of stalled ribosome"/>
    <property type="evidence" value="ECO:0007669"/>
    <property type="project" value="TreeGrafter"/>
</dbReference>
<keyword evidence="4" id="KW-0378">Hydrolase</keyword>
<dbReference type="Pfam" id="PF00472">
    <property type="entry name" value="RF-1"/>
    <property type="match status" value="1"/>
</dbReference>
<dbReference type="EC" id="3.1.1.29" evidence="4"/>
<dbReference type="AlphaFoldDB" id="A0A5C8KAM1"/>
<accession>A0A5C8KAM1</accession>
<dbReference type="RefSeq" id="WP_147920177.1">
    <property type="nucleotide sequence ID" value="NZ_VRTY01000006.1"/>
</dbReference>
<dbReference type="NCBIfam" id="NF006718">
    <property type="entry name" value="PRK09256.1"/>
    <property type="match status" value="1"/>
</dbReference>
<evidence type="ECO:0000256" key="1">
    <source>
        <dbReference type="ARBA" id="ARBA00010835"/>
    </source>
</evidence>
<dbReference type="EMBL" id="VRTY01000006">
    <property type="protein sequence ID" value="TXK51963.1"/>
    <property type="molecule type" value="Genomic_DNA"/>
</dbReference>
<feature type="domain" description="Prokaryotic-type class I peptide chain release factors" evidence="3">
    <location>
        <begin position="18"/>
        <end position="34"/>
    </location>
</feature>
<feature type="region of interest" description="Disordered" evidence="2">
    <location>
        <begin position="100"/>
        <end position="138"/>
    </location>
</feature>
<comment type="caution">
    <text evidence="4">The sequence shown here is derived from an EMBL/GenBank/DDBJ whole genome shotgun (WGS) entry which is preliminary data.</text>
</comment>
<dbReference type="PANTHER" id="PTHR47814:SF1">
    <property type="entry name" value="PEPTIDYL-TRNA HYDROLASE ARFB"/>
    <property type="match status" value="1"/>
</dbReference>
<dbReference type="Proteomes" id="UP000321926">
    <property type="component" value="Unassembled WGS sequence"/>
</dbReference>
<organism evidence="4 5">
    <name type="scientific">Pontibacter qinzhouensis</name>
    <dbReference type="NCBI Taxonomy" id="2603253"/>
    <lineage>
        <taxon>Bacteria</taxon>
        <taxon>Pseudomonadati</taxon>
        <taxon>Bacteroidota</taxon>
        <taxon>Cytophagia</taxon>
        <taxon>Cytophagales</taxon>
        <taxon>Hymenobacteraceae</taxon>
        <taxon>Pontibacter</taxon>
    </lineage>
</organism>
<proteinExistence type="inferred from homology"/>
<dbReference type="InterPro" id="IPR000352">
    <property type="entry name" value="Pep_chain_release_fac_I"/>
</dbReference>
<dbReference type="OrthoDB" id="9815709at2"/>
<keyword evidence="5" id="KW-1185">Reference proteome</keyword>
<feature type="compositionally biased region" description="Basic and acidic residues" evidence="2">
    <location>
        <begin position="115"/>
        <end position="138"/>
    </location>
</feature>
<sequence>MRLSERDFSRELEFQVSRSGGAGGQHVNKVSTKVELRFLVANSALLTDDEKALVQEKLTNRITSDGYLQVVCQAERSQLQNKEACIRKFYELLQQALTKQKKRKATKPTHGSVKQRLESKRKQSDKKSGRGRFRGEAE</sequence>
<dbReference type="InterPro" id="IPR045853">
    <property type="entry name" value="Pep_chain_release_fac_I_sf"/>
</dbReference>
<name>A0A5C8KAM1_9BACT</name>
<gene>
    <name evidence="4" type="ORF">FVR03_02450</name>
</gene>
<dbReference type="PANTHER" id="PTHR47814">
    <property type="entry name" value="PEPTIDYL-TRNA HYDROLASE ARFB"/>
    <property type="match status" value="1"/>
</dbReference>
<dbReference type="GO" id="GO:0003747">
    <property type="term" value="F:translation release factor activity"/>
    <property type="evidence" value="ECO:0007669"/>
    <property type="project" value="InterPro"/>
</dbReference>
<comment type="similarity">
    <text evidence="1">Belongs to the prokaryotic/mitochondrial release factor family.</text>
</comment>
<dbReference type="GO" id="GO:0004045">
    <property type="term" value="F:peptidyl-tRNA hydrolase activity"/>
    <property type="evidence" value="ECO:0007669"/>
    <property type="project" value="UniProtKB-EC"/>
</dbReference>
<reference evidence="4 5" key="1">
    <citation type="submission" date="2019-08" db="EMBL/GenBank/DDBJ databases">
        <authorList>
            <person name="Shi S."/>
        </authorList>
    </citation>
    <scope>NUCLEOTIDE SEQUENCE [LARGE SCALE GENOMIC DNA]</scope>
    <source>
        <strain evidence="4 5">GY10130</strain>
    </source>
</reference>
<dbReference type="Gene3D" id="3.30.160.20">
    <property type="match status" value="1"/>
</dbReference>